<feature type="domain" description="WLM" evidence="2">
    <location>
        <begin position="44"/>
        <end position="180"/>
    </location>
</feature>
<evidence type="ECO:0000313" key="3">
    <source>
        <dbReference type="EMBL" id="QHT99022.1"/>
    </source>
</evidence>
<keyword evidence="1" id="KW-1133">Transmembrane helix</keyword>
<reference evidence="3" key="1">
    <citation type="journal article" date="2020" name="Nature">
        <title>Giant virus diversity and host interactions through global metagenomics.</title>
        <authorList>
            <person name="Schulz F."/>
            <person name="Roux S."/>
            <person name="Paez-Espino D."/>
            <person name="Jungbluth S."/>
            <person name="Walsh D.A."/>
            <person name="Denef V.J."/>
            <person name="McMahon K.D."/>
            <person name="Konstantinidis K.T."/>
            <person name="Eloe-Fadrosh E.A."/>
            <person name="Kyrpides N.C."/>
            <person name="Woyke T."/>
        </authorList>
    </citation>
    <scope>NUCLEOTIDE SEQUENCE</scope>
    <source>
        <strain evidence="3">GVMAG-M-3300025695-21</strain>
    </source>
</reference>
<dbReference type="Gene3D" id="3.30.2010.10">
    <property type="entry name" value="Metalloproteases ('zincins'), catalytic domain"/>
    <property type="match status" value="1"/>
</dbReference>
<sequence>MQLQLEYVLILFIFGMIVYYYLNKDYYEGLTNIKSSIDNREYTVQEKDDAKEAANLIAMIRKKLEIIVKHLIKITPEDDYRIIMLKENFRPDNLKEGIDKPGYTSYSINKGEEIILCLRTNDKIVDLNTMMFVVLHELAHLATKSIGHTEEFWDNFRWILEEAINIGIYTKQDFKKEAVEYCGMTITSSPLD</sequence>
<feature type="transmembrane region" description="Helical" evidence="1">
    <location>
        <begin position="6"/>
        <end position="22"/>
    </location>
</feature>
<keyword evidence="1" id="KW-0812">Transmembrane</keyword>
<protein>
    <recommendedName>
        <fullName evidence="2">WLM domain-containing protein</fullName>
    </recommendedName>
</protein>
<evidence type="ECO:0000259" key="2">
    <source>
        <dbReference type="Pfam" id="PF08325"/>
    </source>
</evidence>
<organism evidence="3">
    <name type="scientific">viral metagenome</name>
    <dbReference type="NCBI Taxonomy" id="1070528"/>
    <lineage>
        <taxon>unclassified sequences</taxon>
        <taxon>metagenomes</taxon>
        <taxon>organismal metagenomes</taxon>
    </lineage>
</organism>
<name>A0A6C0J122_9ZZZZ</name>
<dbReference type="AlphaFoldDB" id="A0A6C0J122"/>
<dbReference type="InterPro" id="IPR013536">
    <property type="entry name" value="WLM_dom"/>
</dbReference>
<accession>A0A6C0J122</accession>
<keyword evidence="1" id="KW-0472">Membrane</keyword>
<dbReference type="EMBL" id="MN740300">
    <property type="protein sequence ID" value="QHT99022.1"/>
    <property type="molecule type" value="Genomic_DNA"/>
</dbReference>
<dbReference type="Pfam" id="PF08325">
    <property type="entry name" value="WLM"/>
    <property type="match status" value="1"/>
</dbReference>
<evidence type="ECO:0000256" key="1">
    <source>
        <dbReference type="SAM" id="Phobius"/>
    </source>
</evidence>
<proteinExistence type="predicted"/>